<dbReference type="STRING" id="133385.A0A2T9Y264"/>
<evidence type="ECO:0000313" key="1">
    <source>
        <dbReference type="EMBL" id="PVU86397.1"/>
    </source>
</evidence>
<protein>
    <submittedName>
        <fullName evidence="1">Uncharacterized protein</fullName>
    </submittedName>
</protein>
<gene>
    <name evidence="1" type="ORF">BB561_006716</name>
</gene>
<comment type="caution">
    <text evidence="1">The sequence shown here is derived from an EMBL/GenBank/DDBJ whole genome shotgun (WGS) entry which is preliminary data.</text>
</comment>
<keyword evidence="2" id="KW-1185">Reference proteome</keyword>
<proteinExistence type="predicted"/>
<dbReference type="EMBL" id="MBFR01000677">
    <property type="protein sequence ID" value="PVU86397.1"/>
    <property type="molecule type" value="Genomic_DNA"/>
</dbReference>
<name>A0A2T9Y264_9FUNG</name>
<reference evidence="1 2" key="1">
    <citation type="journal article" date="2018" name="MBio">
        <title>Comparative Genomics Reveals the Core Gene Toolbox for the Fungus-Insect Symbiosis.</title>
        <authorList>
            <person name="Wang Y."/>
            <person name="Stata M."/>
            <person name="Wang W."/>
            <person name="Stajich J.E."/>
            <person name="White M.M."/>
            <person name="Moncalvo J.M."/>
        </authorList>
    </citation>
    <scope>NUCLEOTIDE SEQUENCE [LARGE SCALE GENOMIC DNA]</scope>
    <source>
        <strain evidence="1 2">SWE-8-4</strain>
    </source>
</reference>
<evidence type="ECO:0000313" key="2">
    <source>
        <dbReference type="Proteomes" id="UP000245383"/>
    </source>
</evidence>
<dbReference type="AlphaFoldDB" id="A0A2T9Y264"/>
<organism evidence="1 2">
    <name type="scientific">Smittium simulii</name>
    <dbReference type="NCBI Taxonomy" id="133385"/>
    <lineage>
        <taxon>Eukaryota</taxon>
        <taxon>Fungi</taxon>
        <taxon>Fungi incertae sedis</taxon>
        <taxon>Zoopagomycota</taxon>
        <taxon>Kickxellomycotina</taxon>
        <taxon>Harpellomycetes</taxon>
        <taxon>Harpellales</taxon>
        <taxon>Legeriomycetaceae</taxon>
        <taxon>Smittium</taxon>
    </lineage>
</organism>
<dbReference type="Proteomes" id="UP000245383">
    <property type="component" value="Unassembled WGS sequence"/>
</dbReference>
<dbReference type="OrthoDB" id="10410687at2759"/>
<accession>A0A2T9Y264</accession>
<sequence>MKITHSISAAVAVLSSFTAIYGVNYLSGKANQLGQLNAALSAAGLRGIRCMPGYIGLDCPINDVASASKMSCFLKGKPGKNQGAVFMYEDPNNTAPGSLRAMCPLIVDIQKCMNKCVDDALA</sequence>